<keyword evidence="2" id="KW-0238">DNA-binding</keyword>
<evidence type="ECO:0000256" key="2">
    <source>
        <dbReference type="ARBA" id="ARBA00023125"/>
    </source>
</evidence>
<dbReference type="InterPro" id="IPR046335">
    <property type="entry name" value="LacI/GalR-like_sensor"/>
</dbReference>
<dbReference type="PANTHER" id="PTHR30146">
    <property type="entry name" value="LACI-RELATED TRANSCRIPTIONAL REPRESSOR"/>
    <property type="match status" value="1"/>
</dbReference>
<gene>
    <name evidence="5" type="ORF">JOF29_007060</name>
</gene>
<evidence type="ECO:0000256" key="3">
    <source>
        <dbReference type="ARBA" id="ARBA00023163"/>
    </source>
</evidence>
<dbReference type="InterPro" id="IPR028082">
    <property type="entry name" value="Peripla_BP_I"/>
</dbReference>
<dbReference type="Gene3D" id="3.40.50.2300">
    <property type="match status" value="2"/>
</dbReference>
<dbReference type="SUPFAM" id="SSF53822">
    <property type="entry name" value="Periplasmic binding protein-like I"/>
    <property type="match status" value="1"/>
</dbReference>
<dbReference type="EMBL" id="JAGINT010000002">
    <property type="protein sequence ID" value="MBP2355950.1"/>
    <property type="molecule type" value="Genomic_DNA"/>
</dbReference>
<feature type="domain" description="HTH lacI-type" evidence="4">
    <location>
        <begin position="34"/>
        <end position="106"/>
    </location>
</feature>
<dbReference type="Proteomes" id="UP000755585">
    <property type="component" value="Unassembled WGS sequence"/>
</dbReference>
<keyword evidence="1" id="KW-0805">Transcription regulation</keyword>
<evidence type="ECO:0000313" key="5">
    <source>
        <dbReference type="EMBL" id="MBP2355950.1"/>
    </source>
</evidence>
<dbReference type="SMART" id="SM00354">
    <property type="entry name" value="HTH_LACI"/>
    <property type="match status" value="1"/>
</dbReference>
<dbReference type="InterPro" id="IPR000843">
    <property type="entry name" value="HTH_LacI"/>
</dbReference>
<keyword evidence="6" id="KW-1185">Reference proteome</keyword>
<protein>
    <submittedName>
        <fullName evidence="5">LacI family transcriptional regulator</fullName>
    </submittedName>
</protein>
<proteinExistence type="predicted"/>
<sequence length="372" mass="39868">MTAAAWFLSERNDRLRRGRRPVALPGSSFGSAAPTNIRQAAEVAQIEPVSVGTVSIVFNRPGVTGHTAGRVDDAMNEQRFVQDEVERQLNNGRSRCIGIVVLDVGDPFFADVARGAEMSAKDCGFALLIGCSDDDRDRESDYLDLFEEQRVHGVLIAPTGNAIVGLERLRSRGIPAVLLGRVAGEGEFSSVSVDDVAGGRLAVEHLAETGRRRIAFVGDGSKFGQVHDRHVGARQAAADHPYIAFESIETVASTMTQGVLVAEEIVRRPPADRPDAFFAANDLVAVGLLQGLLNNQVRVPEEIALIGYDDISFAESAIIPLSSITQPSELIGSAAVELLLRQGDGHSSTHEQVVFRPTLVARQSTAVPSAEQ</sequence>
<keyword evidence="3" id="KW-0804">Transcription</keyword>
<evidence type="ECO:0000313" key="6">
    <source>
        <dbReference type="Proteomes" id="UP000755585"/>
    </source>
</evidence>
<organism evidence="5 6">
    <name type="scientific">Kribbella aluminosa</name>
    <dbReference type="NCBI Taxonomy" id="416017"/>
    <lineage>
        <taxon>Bacteria</taxon>
        <taxon>Bacillati</taxon>
        <taxon>Actinomycetota</taxon>
        <taxon>Actinomycetes</taxon>
        <taxon>Propionibacteriales</taxon>
        <taxon>Kribbellaceae</taxon>
        <taxon>Kribbella</taxon>
    </lineage>
</organism>
<name>A0ABS4UWE7_9ACTN</name>
<dbReference type="SUPFAM" id="SSF47413">
    <property type="entry name" value="lambda repressor-like DNA-binding domains"/>
    <property type="match status" value="1"/>
</dbReference>
<evidence type="ECO:0000256" key="1">
    <source>
        <dbReference type="ARBA" id="ARBA00023015"/>
    </source>
</evidence>
<comment type="caution">
    <text evidence="5">The sequence shown here is derived from an EMBL/GenBank/DDBJ whole genome shotgun (WGS) entry which is preliminary data.</text>
</comment>
<dbReference type="RefSeq" id="WP_209698549.1">
    <property type="nucleotide sequence ID" value="NZ_BAAAVU010000005.1"/>
</dbReference>
<dbReference type="Pfam" id="PF13377">
    <property type="entry name" value="Peripla_BP_3"/>
    <property type="match status" value="1"/>
</dbReference>
<evidence type="ECO:0000259" key="4">
    <source>
        <dbReference type="SMART" id="SM00354"/>
    </source>
</evidence>
<dbReference type="InterPro" id="IPR010982">
    <property type="entry name" value="Lambda_DNA-bd_dom_sf"/>
</dbReference>
<reference evidence="5 6" key="1">
    <citation type="submission" date="2021-03" db="EMBL/GenBank/DDBJ databases">
        <title>Sequencing the genomes of 1000 actinobacteria strains.</title>
        <authorList>
            <person name="Klenk H.-P."/>
        </authorList>
    </citation>
    <scope>NUCLEOTIDE SEQUENCE [LARGE SCALE GENOMIC DNA]</scope>
    <source>
        <strain evidence="5 6">DSM 18824</strain>
    </source>
</reference>
<dbReference type="PANTHER" id="PTHR30146:SF109">
    <property type="entry name" value="HTH-TYPE TRANSCRIPTIONAL REGULATOR GALS"/>
    <property type="match status" value="1"/>
</dbReference>
<accession>A0ABS4UWE7</accession>